<evidence type="ECO:0000313" key="3">
    <source>
        <dbReference type="EMBL" id="CCO19622.1"/>
    </source>
</evidence>
<dbReference type="STRING" id="41875.K8EN06"/>
<dbReference type="Proteomes" id="UP000198341">
    <property type="component" value="Chromosome 14"/>
</dbReference>
<accession>K8EN06</accession>
<dbReference type="InterPro" id="IPR011989">
    <property type="entry name" value="ARM-like"/>
</dbReference>
<evidence type="ECO:0000259" key="1">
    <source>
        <dbReference type="Pfam" id="PF07539"/>
    </source>
</evidence>
<dbReference type="GeneID" id="19011968"/>
<feature type="domain" description="U3 small nucleolar RNA-associated protein 20" evidence="2">
    <location>
        <begin position="1674"/>
        <end position="1885"/>
    </location>
</feature>
<dbReference type="PANTHER" id="PTHR17695:SF11">
    <property type="entry name" value="SMALL SUBUNIT PROCESSOME COMPONENT 20 HOMOLOG"/>
    <property type="match status" value="1"/>
</dbReference>
<dbReference type="GO" id="GO:0030686">
    <property type="term" value="C:90S preribosome"/>
    <property type="evidence" value="ECO:0007669"/>
    <property type="project" value="TreeGrafter"/>
</dbReference>
<dbReference type="PANTHER" id="PTHR17695">
    <property type="entry name" value="SMALL SUBUNIT PROCESSOME COMPONENT 20 HOMOLOG"/>
    <property type="match status" value="1"/>
</dbReference>
<proteinExistence type="predicted"/>
<dbReference type="RefSeq" id="XP_007509165.1">
    <property type="nucleotide sequence ID" value="XM_007509103.1"/>
</dbReference>
<organism evidence="3 4">
    <name type="scientific">Bathycoccus prasinos</name>
    <dbReference type="NCBI Taxonomy" id="41875"/>
    <lineage>
        <taxon>Eukaryota</taxon>
        <taxon>Viridiplantae</taxon>
        <taxon>Chlorophyta</taxon>
        <taxon>Mamiellophyceae</taxon>
        <taxon>Mamiellales</taxon>
        <taxon>Bathycoccaceae</taxon>
        <taxon>Bathycoccus</taxon>
    </lineage>
</organism>
<dbReference type="KEGG" id="bpg:Bathy14g01970"/>
<evidence type="ECO:0000259" key="2">
    <source>
        <dbReference type="Pfam" id="PF20416"/>
    </source>
</evidence>
<dbReference type="OrthoDB" id="360653at2759"/>
<evidence type="ECO:0000313" key="4">
    <source>
        <dbReference type="Proteomes" id="UP000198341"/>
    </source>
</evidence>
<dbReference type="SUPFAM" id="SSF48371">
    <property type="entry name" value="ARM repeat"/>
    <property type="match status" value="4"/>
</dbReference>
<protein>
    <submittedName>
        <fullName evidence="3">HEAT repeat protein</fullName>
    </submittedName>
</protein>
<dbReference type="eggNOG" id="KOG1823">
    <property type="taxonomic scope" value="Eukaryota"/>
</dbReference>
<dbReference type="InterPro" id="IPR016024">
    <property type="entry name" value="ARM-type_fold"/>
</dbReference>
<reference evidence="3 4" key="1">
    <citation type="submission" date="2011-10" db="EMBL/GenBank/DDBJ databases">
        <authorList>
            <person name="Genoscope - CEA"/>
        </authorList>
    </citation>
    <scope>NUCLEOTIDE SEQUENCE [LARGE SCALE GENOMIC DNA]</scope>
    <source>
        <strain evidence="3 4">RCC 1105</strain>
    </source>
</reference>
<dbReference type="InterPro" id="IPR011430">
    <property type="entry name" value="UTP20_N"/>
</dbReference>
<dbReference type="Pfam" id="PF07539">
    <property type="entry name" value="UTP20_N"/>
    <property type="match status" value="1"/>
</dbReference>
<dbReference type="InterPro" id="IPR046523">
    <property type="entry name" value="UTP20_dom"/>
</dbReference>
<dbReference type="EMBL" id="FO082265">
    <property type="protein sequence ID" value="CCO19622.1"/>
    <property type="molecule type" value="Genomic_DNA"/>
</dbReference>
<feature type="domain" description="U3 small nucleolar RNA-associated protein 20 N-terminal" evidence="1">
    <location>
        <begin position="868"/>
        <end position="1491"/>
    </location>
</feature>
<gene>
    <name evidence="3" type="ordered locus">Bathy14g01970</name>
</gene>
<dbReference type="Pfam" id="PF20416">
    <property type="entry name" value="UTP20"/>
    <property type="match status" value="1"/>
</dbReference>
<keyword evidence="4" id="KW-1185">Reference proteome</keyword>
<sequence>MTQNFSEQISEVRVTLNRLNQVKKSKCKTCSFFKDALLKWSELNFRKDFIDYVSEVREISETLPQILLHQDVLVQSLLRRFCIQSKNSFEALFDLLEAISRDVGREFLKYFPEAMIKFESLIKEGVEHEPEILKQLFTCFARLCKLLHEDLSRDISGTLRITKNLRMHKSANIRSFTVQGLALILRRATQVQISIGILKILREIEGDTGKDKLEISNFNTASSVKCESAGALLAETVRGAAHGLHSTSTKIFTVIFDPDTELFAESHLFEVANEMLRKVCSFGRRGRLGILWDTLLSAIRTNLQSEKSNANKINYHMKLVSMMVKHNNGSAVENFMPIFEVFELTLEFYCISKVMNQDDSIQQTLFELIFNICDAHNIVYGSSAGPFKMAERAIQWVRLISIASSHSIVKYLKGLNQRARLQNLAAMNMLKIFTSVCLVKFLEEVSDVGIAITSESCRILLECNCVDRDFLVENEINHVKIINILQTHQSCVYPLSVLWGAVRVAPFCVEFEACHSIVESILDYALTKLETLQEEKKITEDEAIKPTFAILVAGLQALVTLNKLSNVTSQYAETIYPRLFFRVIKISRLYSGPLLCATELLESKHMLNTSMIFLKAAIPENFGGLTSSNRHVRYANLKYLSVLMVDEKEKSWMVVKDILSKFCILNAQDPGKSTKLLSNLRQYEVMLQAVSRSLSSTTIPHQSIKLIMSVCIGALNIKLSTLWPSIISTLGMLLNMYAEAREVFIFHLEETQLECNLELVNKNESKIPNLDVQIDEIEVQEFIALQINQVEYGLNPWIRLNLLLDTLSKFSFSDSVFYHRISAEFLKYTKWEINTNCFAWKTGMQKWLHSFDNSLRGGYSFLGFQECSEIYCKLLEMLQSNDPQLACLAIRCLGHWDFPYLTRDIIVHLQAIATPKTTKQALTSLCFPGHVSEQKLGITVIEKQHRSKIVPLVLQILLPRLRKGSSRNISIRKASYSWMAELDSREVLPLMRTFFSIVIHNQLVLDDMIHLAIENDFREESCLETCLDFSMLSMKSINIFFRNLEDLLYYLGEHVLEYIQVIVPISMRLICTVAGICEHERFIKVNKTASPCTSYNTDRVDQNKNCILDATLHRDERKHARNVRTYSLRVLADLLIRHPQFEFRVYFNDLVYIMKPLLLRLSNECSASIPPVILQLVRSLASSHHLLLTFLSVEESTSSLKFVWETLKSEVASEQSRVLCLDIAESLTCHTEIDNVGNKKMAKQILMKHSKELFESLQILVLHPIQNPNRAGKWVRSRFNLKLEHTFTLVSRLSLTLGGKNAVHATIVSLDRLATFPRLDEGMLSKLLLGFSTAFLDSSAIVNPKDIDKFWALIIPFLSKVRSISVRSEIIDALSAIAKNFDSLWVSTKILRKLNSTVENSLEEVNFEMRLKAYEKLTTNWFCANSQQNMKAILFQALHDLDSSDFAICHAAQSTVQNFIDALSIPSCKDTFTLVYSEIVLPGIKRSMNSSEKSKRSVAIHLVGHLAKTQPHCAPGLSVLSKSDSETDFFINITHLQSHRRTRALTQLESASTSSECRLSTVLDYYIPIVLMCLADPVSNVAATAVSVVRQISSKLPWPAFKDILRKLFRKFYSGYLQNSAYLRAFASVLENLDRFSNLEDQEKFRDLFKEFYPKLIKFLPDRENEIGSIKKEVSPALVLSCAHILSFLPEHELKIHLQRLILLLCVSLVDRSQGIRDAARVSLSNVARVFGAPYVPYVIRILRAQLLNGFQLHVLGSITYDILKVTTLEAQNVEVDAFLPEVLPILDADIFGEVSEAREIAKITAKIPEARHSRSLESIELLSVRASFPASMPILLSLVTRRLHDFGNIQSNRKIEQILFSIHKGILVRKNLEGKEILVVARSILSIDSSAEFLSFDNIVADENISTTQEINTTVINNNPVIVLFALRLIKGVLKHFSTKNIPDGERKEYFNILEDIVPVLFRLMNCANHEIPLLCLQILSDLTNMRLSKFEHNPDSLIRRILALLNASGSDPQLAQDCLRLLSNLMSRYANVSPSNAQYRVVLGYAFDNIEVESSTSVCHSVLRAILSRRPLLSEIYTGMDGICCLVATGTSEHSRKMCAQTFLQFLLDYPLGARRLQDYLEQLIANLKYECPVGRASVLNTLHAVILKFPKSVLRDTAEVMFVPLIVQLGTDASSICRRGAGETIAALLSCISEEKANIFLTWLQKWFTEEQSMTLKRLSVQVMNVALEICPEKVISTIRSIWPQILSVLEIQNFNKDEKWLLQYNLLLFIERLWVVTPQFFKYREIKIEKTIFLIVQLLKHEHEWLQSSSTRILGQYLKMRGDDYSLNSENLSFQHDDVYLELAVNNSMLLFENNFKSSDISIELEVLRQNAKNIASITLLFLSKNASLTEKSTEMRANKGITFLQRVGRYCIVASNCIREVSIRCLAGIIAGIDVEMLFSHPSILYELIFPCYICIDPKVNGISIEHRELALEVLQLLRSLVEDRYFNEVYTSVQSKLKFRRKWRK</sequence>
<dbReference type="GO" id="GO:0032040">
    <property type="term" value="C:small-subunit processome"/>
    <property type="evidence" value="ECO:0007669"/>
    <property type="project" value="TreeGrafter"/>
</dbReference>
<name>K8EN06_9CHLO</name>
<dbReference type="Gene3D" id="1.25.10.10">
    <property type="entry name" value="Leucine-rich Repeat Variant"/>
    <property type="match status" value="2"/>
</dbReference>
<dbReference type="InterPro" id="IPR052575">
    <property type="entry name" value="SSU_processome_comp_20"/>
</dbReference>